<keyword evidence="3" id="KW-1185">Reference proteome</keyword>
<proteinExistence type="predicted"/>
<keyword evidence="1" id="KW-1133">Transmembrane helix</keyword>
<feature type="transmembrane region" description="Helical" evidence="1">
    <location>
        <begin position="74"/>
        <end position="97"/>
    </location>
</feature>
<feature type="transmembrane region" description="Helical" evidence="1">
    <location>
        <begin position="348"/>
        <end position="368"/>
    </location>
</feature>
<gene>
    <name evidence="2" type="ORF">QE412_002557</name>
</gene>
<organism evidence="2 3">
    <name type="scientific">Microbacterium trichothecenolyticum</name>
    <name type="common">Aureobacterium trichothecenolyticum</name>
    <dbReference type="NCBI Taxonomy" id="69370"/>
    <lineage>
        <taxon>Bacteria</taxon>
        <taxon>Bacillati</taxon>
        <taxon>Actinomycetota</taxon>
        <taxon>Actinomycetes</taxon>
        <taxon>Micrococcales</taxon>
        <taxon>Microbacteriaceae</taxon>
        <taxon>Microbacterium</taxon>
    </lineage>
</organism>
<name>A0ABU0TWF4_MICTR</name>
<keyword evidence="1" id="KW-0812">Transmembrane</keyword>
<comment type="caution">
    <text evidence="2">The sequence shown here is derived from an EMBL/GenBank/DDBJ whole genome shotgun (WGS) entry which is preliminary data.</text>
</comment>
<evidence type="ECO:0000313" key="2">
    <source>
        <dbReference type="EMBL" id="MDQ1123984.1"/>
    </source>
</evidence>
<keyword evidence="1" id="KW-0472">Membrane</keyword>
<evidence type="ECO:0000256" key="1">
    <source>
        <dbReference type="SAM" id="Phobius"/>
    </source>
</evidence>
<evidence type="ECO:0008006" key="4">
    <source>
        <dbReference type="Google" id="ProtNLM"/>
    </source>
</evidence>
<protein>
    <recommendedName>
        <fullName evidence="4">DUF3137 domain-containing protein</fullName>
    </recommendedName>
</protein>
<feature type="transmembrane region" description="Helical" evidence="1">
    <location>
        <begin position="39"/>
        <end position="68"/>
    </location>
</feature>
<dbReference type="RefSeq" id="WP_307484309.1">
    <property type="nucleotide sequence ID" value="NZ_JAUTBF010000001.1"/>
</dbReference>
<accession>A0ABU0TWF4</accession>
<sequence>MASETLPVDTTPLTEPVDRADVRSFTAELRRSGARKGRVVQIVAVAVVAAASVLFAVPALFGLIFAIVTGMNSVSPVSILFALFLVAVIGLIGLAVVRSVRGASEKRYRLDRFARANGLTWRGDLDDPRLPGMIFDQGHSRGASDIVNGRRPRFLEVANYSYKTGSGKSETTHKWGYVAMRLDSPLPHIVLDAVGNNGLFGASNLPISFTRGQRLSLEGDFDKHFALYCPEGYERDALYLFTPDVMARFVDNAAALDVEIVDDWLFLYARRDLSTLDPATWRWLFATVAAIEEKMAQWARWRDERLSDLEPAAAQGAGRAPATGTAAPLLTPPPAGVAQQGRRLKRGVSWVTVVVGVVVVGYWILSIVTDVVSR</sequence>
<dbReference type="EMBL" id="JAUTBF010000001">
    <property type="protein sequence ID" value="MDQ1123984.1"/>
    <property type="molecule type" value="Genomic_DNA"/>
</dbReference>
<dbReference type="Proteomes" id="UP001226691">
    <property type="component" value="Unassembled WGS sequence"/>
</dbReference>
<reference evidence="2 3" key="1">
    <citation type="submission" date="2023-07" db="EMBL/GenBank/DDBJ databases">
        <title>Functional and genomic diversity of the sorghum phyllosphere microbiome.</title>
        <authorList>
            <person name="Shade A."/>
        </authorList>
    </citation>
    <scope>NUCLEOTIDE SEQUENCE [LARGE SCALE GENOMIC DNA]</scope>
    <source>
        <strain evidence="2 3">SORGH_AS_1207</strain>
    </source>
</reference>
<evidence type="ECO:0000313" key="3">
    <source>
        <dbReference type="Proteomes" id="UP001226691"/>
    </source>
</evidence>